<proteinExistence type="predicted"/>
<dbReference type="SUPFAM" id="SSF51735">
    <property type="entry name" value="NAD(P)-binding Rossmann-fold domains"/>
    <property type="match status" value="1"/>
</dbReference>
<dbReference type="AlphaFoldDB" id="A0A381S6R8"/>
<dbReference type="InterPro" id="IPR036291">
    <property type="entry name" value="NAD(P)-bd_dom_sf"/>
</dbReference>
<dbReference type="EMBL" id="UINC01002674">
    <property type="protein sequence ID" value="SUZ99154.1"/>
    <property type="molecule type" value="Genomic_DNA"/>
</dbReference>
<dbReference type="Pfam" id="PF13460">
    <property type="entry name" value="NAD_binding_10"/>
    <property type="match status" value="1"/>
</dbReference>
<organism evidence="2">
    <name type="scientific">marine metagenome</name>
    <dbReference type="NCBI Taxonomy" id="408172"/>
    <lineage>
        <taxon>unclassified sequences</taxon>
        <taxon>metagenomes</taxon>
        <taxon>ecological metagenomes</taxon>
    </lineage>
</organism>
<evidence type="ECO:0000313" key="2">
    <source>
        <dbReference type="EMBL" id="SUZ99154.1"/>
    </source>
</evidence>
<protein>
    <recommendedName>
        <fullName evidence="1">NAD(P)-binding domain-containing protein</fullName>
    </recommendedName>
</protein>
<dbReference type="Gene3D" id="3.40.50.720">
    <property type="entry name" value="NAD(P)-binding Rossmann-like Domain"/>
    <property type="match status" value="1"/>
</dbReference>
<dbReference type="PANTHER" id="PTHR15020:SF45">
    <property type="entry name" value="NAD(P)-BINDING DOMAIN-CONTAINING PROTEIN"/>
    <property type="match status" value="1"/>
</dbReference>
<gene>
    <name evidence="2" type="ORF">METZ01_LOCUS52008</name>
</gene>
<name>A0A381S6R8_9ZZZZ</name>
<reference evidence="2" key="1">
    <citation type="submission" date="2018-05" db="EMBL/GenBank/DDBJ databases">
        <authorList>
            <person name="Lanie J.A."/>
            <person name="Ng W.-L."/>
            <person name="Kazmierczak K.M."/>
            <person name="Andrzejewski T.M."/>
            <person name="Davidsen T.M."/>
            <person name="Wayne K.J."/>
            <person name="Tettelin H."/>
            <person name="Glass J.I."/>
            <person name="Rusch D."/>
            <person name="Podicherti R."/>
            <person name="Tsui H.-C.T."/>
            <person name="Winkler M.E."/>
        </authorList>
    </citation>
    <scope>NUCLEOTIDE SEQUENCE</scope>
</reference>
<accession>A0A381S6R8</accession>
<evidence type="ECO:0000259" key="1">
    <source>
        <dbReference type="Pfam" id="PF13460"/>
    </source>
</evidence>
<dbReference type="PANTHER" id="PTHR15020">
    <property type="entry name" value="FLAVIN REDUCTASE-RELATED"/>
    <property type="match status" value="1"/>
</dbReference>
<sequence length="243" mass="26960">MIHSGFFIWLRNKVKRSLKFSFMFILFFSNGFAESNEKILVIGGTGRVGSEIVKVLHDDYSDITVLSRSDSNRKRLKGLNIKYLKGNVLLETDMQQVFTDVAYDVVINAIAKVGESQNPHAIGQLNLSKWSKINGVKHFILIGSVGAGPDPEHSMWRDILIAKGEAERSLINSGLNYTIIKTGIIVYDDTPATNKAFLSDNINVVGKVTRKDLALLTVNCILKDSCTNRILNAVDDSLRVTSN</sequence>
<dbReference type="InterPro" id="IPR016040">
    <property type="entry name" value="NAD(P)-bd_dom"/>
</dbReference>
<feature type="domain" description="NAD(P)-binding" evidence="1">
    <location>
        <begin position="43"/>
        <end position="222"/>
    </location>
</feature>